<evidence type="ECO:0000313" key="3">
    <source>
        <dbReference type="EMBL" id="KAF4732976.1"/>
    </source>
</evidence>
<dbReference type="Proteomes" id="UP000553632">
    <property type="component" value="Unassembled WGS sequence"/>
</dbReference>
<gene>
    <name evidence="3" type="ORF">FOZ62_015380</name>
    <name evidence="2" type="ORF">FOZ63_011034</name>
</gene>
<dbReference type="EMBL" id="JABANO010029156">
    <property type="protein sequence ID" value="KAF4714007.1"/>
    <property type="molecule type" value="Genomic_DNA"/>
</dbReference>
<proteinExistence type="predicted"/>
<evidence type="ECO:0000313" key="2">
    <source>
        <dbReference type="EMBL" id="KAF4714007.1"/>
    </source>
</evidence>
<evidence type="ECO:0000313" key="5">
    <source>
        <dbReference type="Proteomes" id="UP000574390"/>
    </source>
</evidence>
<name>A0A7J6R0C1_PEROL</name>
<protein>
    <submittedName>
        <fullName evidence="2">Uncharacterized protein</fullName>
    </submittedName>
</protein>
<dbReference type="EMBL" id="JABANM010014233">
    <property type="protein sequence ID" value="KAF4732976.1"/>
    <property type="molecule type" value="Genomic_DNA"/>
</dbReference>
<sequence length="246" mass="27564">MHRETFIRALATLGLMLLHPVRPVQAKPAAPDNYDGDEVCRIYTESGVIEFAIRDHSLGRISLKYIECDGEAIRGDGSGILSNGKADKLATDLGVVSGCIEAIPRMLKVFVPEDISSRRGQPMMHRYFCWLQTRTSLAGLRLARASQPHPELEAETCTVNDADGDVRFLVHDHTVGKISVVYIECDGKVFQWSHTGKGQKIKGFLGTVLDCREATSQLVTIIPDEWLQENGRLRVHDYFCLYLRTY</sequence>
<reference evidence="4 5" key="1">
    <citation type="submission" date="2020-04" db="EMBL/GenBank/DDBJ databases">
        <title>Perkinsus olseni comparative genomics.</title>
        <authorList>
            <person name="Bogema D.R."/>
        </authorList>
    </citation>
    <scope>NUCLEOTIDE SEQUENCE [LARGE SCALE GENOMIC DNA]</scope>
    <source>
        <strain evidence="3">ATCC PRA-205</strain>
        <strain evidence="2 4">ATCC PRA-207</strain>
    </source>
</reference>
<organism evidence="2 4">
    <name type="scientific">Perkinsus olseni</name>
    <name type="common">Perkinsus atlanticus</name>
    <dbReference type="NCBI Taxonomy" id="32597"/>
    <lineage>
        <taxon>Eukaryota</taxon>
        <taxon>Sar</taxon>
        <taxon>Alveolata</taxon>
        <taxon>Perkinsozoa</taxon>
        <taxon>Perkinsea</taxon>
        <taxon>Perkinsida</taxon>
        <taxon>Perkinsidae</taxon>
        <taxon>Perkinsus</taxon>
    </lineage>
</organism>
<dbReference type="AlphaFoldDB" id="A0A7J6R0C1"/>
<evidence type="ECO:0000313" key="4">
    <source>
        <dbReference type="Proteomes" id="UP000553632"/>
    </source>
</evidence>
<evidence type="ECO:0000256" key="1">
    <source>
        <dbReference type="SAM" id="SignalP"/>
    </source>
</evidence>
<comment type="caution">
    <text evidence="2">The sequence shown here is derived from an EMBL/GenBank/DDBJ whole genome shotgun (WGS) entry which is preliminary data.</text>
</comment>
<feature type="signal peptide" evidence="1">
    <location>
        <begin position="1"/>
        <end position="26"/>
    </location>
</feature>
<keyword evidence="4" id="KW-1185">Reference proteome</keyword>
<accession>A0A7J6R0C1</accession>
<keyword evidence="1" id="KW-0732">Signal</keyword>
<dbReference type="Proteomes" id="UP000574390">
    <property type="component" value="Unassembled WGS sequence"/>
</dbReference>
<feature type="chain" id="PRO_5036205656" evidence="1">
    <location>
        <begin position="27"/>
        <end position="246"/>
    </location>
</feature>